<dbReference type="EMBL" id="FOQG01000019">
    <property type="protein sequence ID" value="SFJ13375.1"/>
    <property type="molecule type" value="Genomic_DNA"/>
</dbReference>
<proteinExistence type="predicted"/>
<keyword evidence="3" id="KW-1185">Reference proteome</keyword>
<organism evidence="2 3">
    <name type="scientific">Nocardioides psychrotolerans</name>
    <dbReference type="NCBI Taxonomy" id="1005945"/>
    <lineage>
        <taxon>Bacteria</taxon>
        <taxon>Bacillati</taxon>
        <taxon>Actinomycetota</taxon>
        <taxon>Actinomycetes</taxon>
        <taxon>Propionibacteriales</taxon>
        <taxon>Nocardioidaceae</taxon>
        <taxon>Nocardioides</taxon>
    </lineage>
</organism>
<evidence type="ECO:0000256" key="1">
    <source>
        <dbReference type="SAM" id="Phobius"/>
    </source>
</evidence>
<evidence type="ECO:0000313" key="2">
    <source>
        <dbReference type="EMBL" id="SFJ13375.1"/>
    </source>
</evidence>
<sequence>MGSSTLLVTSVLYLIWTLNIQATFKIGFRWSLFGAQVKGVMRMTSKGFVLLTVGLTTHGWAWS</sequence>
<feature type="transmembrane region" description="Helical" evidence="1">
    <location>
        <begin position="45"/>
        <end position="62"/>
    </location>
</feature>
<dbReference type="STRING" id="1005945.SAMN05216561_1199"/>
<gene>
    <name evidence="2" type="ORF">SAMN05216561_1199</name>
</gene>
<reference evidence="2 3" key="1">
    <citation type="submission" date="2016-10" db="EMBL/GenBank/DDBJ databases">
        <authorList>
            <person name="de Groot N.N."/>
        </authorList>
    </citation>
    <scope>NUCLEOTIDE SEQUENCE [LARGE SCALE GENOMIC DNA]</scope>
    <source>
        <strain evidence="2 3">CGMCC 1.11156</strain>
    </source>
</reference>
<protein>
    <submittedName>
        <fullName evidence="2">Uncharacterized protein</fullName>
    </submittedName>
</protein>
<dbReference type="Proteomes" id="UP000198649">
    <property type="component" value="Unassembled WGS sequence"/>
</dbReference>
<accession>A0A1I3NVT0</accession>
<evidence type="ECO:0000313" key="3">
    <source>
        <dbReference type="Proteomes" id="UP000198649"/>
    </source>
</evidence>
<feature type="transmembrane region" description="Helical" evidence="1">
    <location>
        <begin position="6"/>
        <end position="24"/>
    </location>
</feature>
<name>A0A1I3NVT0_9ACTN</name>
<keyword evidence="1" id="KW-0812">Transmembrane</keyword>
<dbReference type="AlphaFoldDB" id="A0A1I3NVT0"/>
<keyword evidence="1" id="KW-0472">Membrane</keyword>
<keyword evidence="1" id="KW-1133">Transmembrane helix</keyword>